<protein>
    <submittedName>
        <fullName evidence="2">Uncharacterized protein</fullName>
    </submittedName>
</protein>
<evidence type="ECO:0000313" key="3">
    <source>
        <dbReference type="Proteomes" id="UP000787156"/>
    </source>
</evidence>
<dbReference type="EMBL" id="DYWX01000134">
    <property type="protein sequence ID" value="HJF28957.1"/>
    <property type="molecule type" value="Genomic_DNA"/>
</dbReference>
<reference evidence="2" key="2">
    <citation type="submission" date="2021-09" db="EMBL/GenBank/DDBJ databases">
        <authorList>
            <person name="Gilroy R."/>
        </authorList>
    </citation>
    <scope>NUCLEOTIDE SEQUENCE</scope>
    <source>
        <strain evidence="2">CHK135-1449</strain>
    </source>
</reference>
<comment type="caution">
    <text evidence="2">The sequence shown here is derived from an EMBL/GenBank/DDBJ whole genome shotgun (WGS) entry which is preliminary data.</text>
</comment>
<dbReference type="Proteomes" id="UP000787156">
    <property type="component" value="Unassembled WGS sequence"/>
</dbReference>
<evidence type="ECO:0000256" key="1">
    <source>
        <dbReference type="SAM" id="Phobius"/>
    </source>
</evidence>
<organism evidence="2 3">
    <name type="scientific">Acinetobacter lwoffii</name>
    <dbReference type="NCBI Taxonomy" id="28090"/>
    <lineage>
        <taxon>Bacteria</taxon>
        <taxon>Pseudomonadati</taxon>
        <taxon>Pseudomonadota</taxon>
        <taxon>Gammaproteobacteria</taxon>
        <taxon>Moraxellales</taxon>
        <taxon>Moraxellaceae</taxon>
        <taxon>Acinetobacter</taxon>
    </lineage>
</organism>
<reference evidence="2" key="1">
    <citation type="journal article" date="2021" name="PeerJ">
        <title>Extensive microbial diversity within the chicken gut microbiome revealed by metagenomics and culture.</title>
        <authorList>
            <person name="Gilroy R."/>
            <person name="Ravi A."/>
            <person name="Getino M."/>
            <person name="Pursley I."/>
            <person name="Horton D.L."/>
            <person name="Alikhan N.F."/>
            <person name="Baker D."/>
            <person name="Gharbi K."/>
            <person name="Hall N."/>
            <person name="Watson M."/>
            <person name="Adriaenssens E.M."/>
            <person name="Foster-Nyarko E."/>
            <person name="Jarju S."/>
            <person name="Secka A."/>
            <person name="Antonio M."/>
            <person name="Oren A."/>
            <person name="Chaudhuri R.R."/>
            <person name="La Ragione R."/>
            <person name="Hildebrand F."/>
            <person name="Pallen M.J."/>
        </authorList>
    </citation>
    <scope>NUCLEOTIDE SEQUENCE</scope>
    <source>
        <strain evidence="2">CHK135-1449</strain>
    </source>
</reference>
<keyword evidence="1" id="KW-1133">Transmembrane helix</keyword>
<keyword evidence="1" id="KW-0812">Transmembrane</keyword>
<accession>A0A9D2UUV2</accession>
<feature type="transmembrane region" description="Helical" evidence="1">
    <location>
        <begin position="18"/>
        <end position="38"/>
    </location>
</feature>
<name>A0A9D2UUV2_ACILW</name>
<keyword evidence="1" id="KW-0472">Membrane</keyword>
<proteinExistence type="predicted"/>
<feature type="transmembrane region" description="Helical" evidence="1">
    <location>
        <begin position="68"/>
        <end position="86"/>
    </location>
</feature>
<evidence type="ECO:0000313" key="2">
    <source>
        <dbReference type="EMBL" id="HJF28957.1"/>
    </source>
</evidence>
<sequence>MQDFFLNLTKIIESNTRIYWSIIFGVAACLLLYIAEIFHVDHIITLLNTKDQQILAAAIDPITDRYGWARMAIIVAAVLWANWEFLKAKKKLGLKP</sequence>
<gene>
    <name evidence="2" type="ORF">K8V79_12140</name>
</gene>
<dbReference type="AlphaFoldDB" id="A0A9D2UUV2"/>